<comment type="similarity">
    <text evidence="1">Belongs to the barstar family.</text>
</comment>
<sequence length="236" mass="26925">MFGFELDQGENSKIISFIDEVKNIEGTHSIAYKKVKLLNVNDMDAFKSAIESSSKAYDNHGFISVLDEQKNIVARTFISNIKIIKSKHNNITFVGHVWQHPKGFQRALDKKINKEITEKNIWKTFKKDELQGWLVCALNSNNIDKPKTNITIQIDGNEFHNLDGFLCTLGEEIHGPGGYFGRNLVALYDCLGGNFGVESVSELIWINHQKSKKLLKSKFKEILEIFEDYNVKISLN</sequence>
<evidence type="ECO:0000313" key="3">
    <source>
        <dbReference type="EMBL" id="AZA90601.1"/>
    </source>
</evidence>
<reference evidence="3 4" key="1">
    <citation type="submission" date="2018-11" db="EMBL/GenBank/DDBJ databases">
        <title>Proposal to divide the Flavobacteriaceae and reorganize its genera based on Amino Acid Identity values calculated from whole genome sequences.</title>
        <authorList>
            <person name="Nicholson A.C."/>
            <person name="Gulvik C.A."/>
            <person name="Whitney A.M."/>
            <person name="Humrighouse B.W."/>
            <person name="Bell M."/>
            <person name="Holmes B."/>
            <person name="Steigerwalt A.G."/>
            <person name="Villarma A."/>
            <person name="Sheth M."/>
            <person name="Batra D."/>
            <person name="Pryor J."/>
            <person name="Bernardet J.-F."/>
            <person name="Hugo C."/>
            <person name="Kampfer P."/>
            <person name="Newman J."/>
            <person name="McQuiston J.R."/>
        </authorList>
    </citation>
    <scope>NUCLEOTIDE SEQUENCE [LARGE SCALE GENOMIC DNA]</scope>
    <source>
        <strain evidence="3 4">G0041</strain>
    </source>
</reference>
<gene>
    <name evidence="3" type="ORF">EG343_08180</name>
</gene>
<dbReference type="Proteomes" id="UP000278288">
    <property type="component" value="Chromosome"/>
</dbReference>
<dbReference type="InterPro" id="IPR035905">
    <property type="entry name" value="Barstar-like_sf"/>
</dbReference>
<dbReference type="AlphaFoldDB" id="A0AAD0YNT7"/>
<dbReference type="SUPFAM" id="SSF52038">
    <property type="entry name" value="Barstar-related"/>
    <property type="match status" value="1"/>
</dbReference>
<name>A0AAD0YNT7_CHRNA</name>
<dbReference type="Pfam" id="PF01337">
    <property type="entry name" value="Barstar"/>
    <property type="match status" value="1"/>
</dbReference>
<accession>A0AAD0YNT7</accession>
<keyword evidence="4" id="KW-1185">Reference proteome</keyword>
<proteinExistence type="inferred from homology"/>
<evidence type="ECO:0000256" key="1">
    <source>
        <dbReference type="ARBA" id="ARBA00006845"/>
    </source>
</evidence>
<feature type="domain" description="Barstar (barnase inhibitor)" evidence="2">
    <location>
        <begin position="151"/>
        <end position="230"/>
    </location>
</feature>
<dbReference type="Gene3D" id="3.30.370.10">
    <property type="entry name" value="Barstar-like"/>
    <property type="match status" value="1"/>
</dbReference>
<evidence type="ECO:0000259" key="2">
    <source>
        <dbReference type="Pfam" id="PF01337"/>
    </source>
</evidence>
<dbReference type="EMBL" id="CP033923">
    <property type="protein sequence ID" value="AZA90601.1"/>
    <property type="molecule type" value="Genomic_DNA"/>
</dbReference>
<evidence type="ECO:0000313" key="4">
    <source>
        <dbReference type="Proteomes" id="UP000278288"/>
    </source>
</evidence>
<organism evidence="3 4">
    <name type="scientific">Chryseobacterium nakagawai</name>
    <dbReference type="NCBI Taxonomy" id="1241982"/>
    <lineage>
        <taxon>Bacteria</taxon>
        <taxon>Pseudomonadati</taxon>
        <taxon>Bacteroidota</taxon>
        <taxon>Flavobacteriia</taxon>
        <taxon>Flavobacteriales</taxon>
        <taxon>Weeksellaceae</taxon>
        <taxon>Chryseobacterium group</taxon>
        <taxon>Chryseobacterium</taxon>
    </lineage>
</organism>
<dbReference type="InterPro" id="IPR000468">
    <property type="entry name" value="Barstar"/>
</dbReference>
<dbReference type="RefSeq" id="WP_123857325.1">
    <property type="nucleotide sequence ID" value="NZ_CP033923.1"/>
</dbReference>
<protein>
    <recommendedName>
        <fullName evidence="2">Barstar (barnase inhibitor) domain-containing protein</fullName>
    </recommendedName>
</protein>
<dbReference type="KEGG" id="cnk:EG343_08180"/>